<keyword evidence="1" id="KW-1133">Transmembrane helix</keyword>
<comment type="caution">
    <text evidence="2">The sequence shown here is derived from an EMBL/GenBank/DDBJ whole genome shotgun (WGS) entry which is preliminary data.</text>
</comment>
<keyword evidence="1" id="KW-0812">Transmembrane</keyword>
<keyword evidence="1" id="KW-0472">Membrane</keyword>
<proteinExistence type="predicted"/>
<dbReference type="EMBL" id="SPOF01000009">
    <property type="protein sequence ID" value="TIB14878.1"/>
    <property type="molecule type" value="Genomic_DNA"/>
</dbReference>
<dbReference type="InterPro" id="IPR026749">
    <property type="entry name" value="Tmem135"/>
</dbReference>
<dbReference type="AlphaFoldDB" id="A0A4T0HG83"/>
<sequence>MNSGKSRKRISVRFSGVDQDDFLSFTEPATPNITEQAEQLKKTFSFDTLYKLSNDTKHRDSLQRNVLSSVWRPKNQKPRRPEDFERLIVFATRGAARTFMLTFGMRSMLNVVLALVSLVKARKVTGALLRKSLLTLEPIRFGLQFGIPRPSHYILRHESFVWLWRFTHHALRMKDGEHKRWHAWVAGAVSSLGSLAETRGNRLALGQQLTVRGLQGMYRSCKARNWISIPHGEFLIFGLACGQIMYAWIMSPDTIPKAYNDWWVFLPKARFPFSPMSVSRIQHASKVPPEAIPMHRQLVRTGRYDAQTPLTSLSQRNPTPKNRLRLLKLVQNARSENGESFGNFSNVSNALLPYIPPAVLNPWIEGIFSMAIERFYMIFLDILPVYASLHFIPALTFKRNQFKQDPGEAVLRTTMSSFRSSAFLATFVVIYHTWFSGKHAVYRKHRERLPEWLAKFLISKQSLWFGGFLTCASLGVEESKRRSELAMYVLPKAMESAWMTMRRKKWVPHFPFGPELLVAFGTASLMQAYTHESPQVMSGLVHTLIYQFIGNV</sequence>
<evidence type="ECO:0000313" key="2">
    <source>
        <dbReference type="EMBL" id="TIB14878.1"/>
    </source>
</evidence>
<feature type="transmembrane region" description="Helical" evidence="1">
    <location>
        <begin position="417"/>
        <end position="435"/>
    </location>
</feature>
<accession>A0A4T0HG83</accession>
<reference evidence="2 3" key="1">
    <citation type="submission" date="2019-03" db="EMBL/GenBank/DDBJ databases">
        <title>Sequencing 23 genomes of Wallemia ichthyophaga.</title>
        <authorList>
            <person name="Gostincar C."/>
        </authorList>
    </citation>
    <scope>NUCLEOTIDE SEQUENCE [LARGE SCALE GENOMIC DNA]</scope>
    <source>
        <strain evidence="2 3">EXF-8621</strain>
    </source>
</reference>
<organism evidence="2 3">
    <name type="scientific">Wallemia ichthyophaga</name>
    <dbReference type="NCBI Taxonomy" id="245174"/>
    <lineage>
        <taxon>Eukaryota</taxon>
        <taxon>Fungi</taxon>
        <taxon>Dikarya</taxon>
        <taxon>Basidiomycota</taxon>
        <taxon>Wallemiomycotina</taxon>
        <taxon>Wallemiomycetes</taxon>
        <taxon>Wallemiales</taxon>
        <taxon>Wallemiaceae</taxon>
        <taxon>Wallemia</taxon>
    </lineage>
</organism>
<evidence type="ECO:0000313" key="3">
    <source>
        <dbReference type="Proteomes" id="UP000306954"/>
    </source>
</evidence>
<feature type="transmembrane region" description="Helical" evidence="1">
    <location>
        <begin position="375"/>
        <end position="397"/>
    </location>
</feature>
<dbReference type="PANTHER" id="PTHR12459">
    <property type="entry name" value="TRANSMEMBRANE PROTEIN 135-RELATED"/>
    <property type="match status" value="1"/>
</dbReference>
<dbReference type="PANTHER" id="PTHR12459:SF6">
    <property type="entry name" value="GB|AAD46013.1"/>
    <property type="match status" value="1"/>
</dbReference>
<dbReference type="Proteomes" id="UP000306954">
    <property type="component" value="Unassembled WGS sequence"/>
</dbReference>
<evidence type="ECO:0008006" key="4">
    <source>
        <dbReference type="Google" id="ProtNLM"/>
    </source>
</evidence>
<gene>
    <name evidence="2" type="ORF">E3P90_01073</name>
</gene>
<name>A0A4T0HG83_WALIC</name>
<evidence type="ECO:0000256" key="1">
    <source>
        <dbReference type="SAM" id="Phobius"/>
    </source>
</evidence>
<protein>
    <recommendedName>
        <fullName evidence="4">Transmembrane protein 135 N-terminal domain-containing protein</fullName>
    </recommendedName>
</protein>